<evidence type="ECO:0000313" key="3">
    <source>
        <dbReference type="Proteomes" id="UP000576969"/>
    </source>
</evidence>
<sequence>MIDDWDERIAAVWADETASDEEVIARIDALASERPDDDARALFERAGSRDSAGLEAEAEPLYRAALEAGLDDEHRPQAAIQLASTLRNLDRTDEAIRMLRAELDREPPSPLRDEAAAFLALALVSAGHEREGASVALRALAPHLSRYRRSVLAYVDEIDTGVR</sequence>
<proteinExistence type="predicted"/>
<evidence type="ECO:0000313" key="2">
    <source>
        <dbReference type="EMBL" id="NYE20218.1"/>
    </source>
</evidence>
<dbReference type="InterPro" id="IPR041656">
    <property type="entry name" value="TPR_5"/>
</dbReference>
<feature type="domain" description="Tetratrico peptide repeat group 5" evidence="1">
    <location>
        <begin position="40"/>
        <end position="157"/>
    </location>
</feature>
<dbReference type="Proteomes" id="UP000576969">
    <property type="component" value="Unassembled WGS sequence"/>
</dbReference>
<keyword evidence="3" id="KW-1185">Reference proteome</keyword>
<dbReference type="Pfam" id="PF12688">
    <property type="entry name" value="TPR_5"/>
    <property type="match status" value="1"/>
</dbReference>
<comment type="caution">
    <text evidence="2">The sequence shown here is derived from an EMBL/GenBank/DDBJ whole genome shotgun (WGS) entry which is preliminary data.</text>
</comment>
<dbReference type="Gene3D" id="1.25.40.10">
    <property type="entry name" value="Tetratricopeptide repeat domain"/>
    <property type="match status" value="1"/>
</dbReference>
<dbReference type="SUPFAM" id="SSF48452">
    <property type="entry name" value="TPR-like"/>
    <property type="match status" value="1"/>
</dbReference>
<evidence type="ECO:0000259" key="1">
    <source>
        <dbReference type="Pfam" id="PF12688"/>
    </source>
</evidence>
<dbReference type="InterPro" id="IPR011990">
    <property type="entry name" value="TPR-like_helical_dom_sf"/>
</dbReference>
<accession>A0A7Y9GPD4</accession>
<dbReference type="RefSeq" id="WP_218852930.1">
    <property type="nucleotide sequence ID" value="NZ_JACCBV010000001.1"/>
</dbReference>
<dbReference type="EMBL" id="JACCBV010000001">
    <property type="protein sequence ID" value="NYE20218.1"/>
    <property type="molecule type" value="Genomic_DNA"/>
</dbReference>
<organism evidence="2 3">
    <name type="scientific">Microbacterium immunditiarum</name>
    <dbReference type="NCBI Taxonomy" id="337480"/>
    <lineage>
        <taxon>Bacteria</taxon>
        <taxon>Bacillati</taxon>
        <taxon>Actinomycetota</taxon>
        <taxon>Actinomycetes</taxon>
        <taxon>Micrococcales</taxon>
        <taxon>Microbacteriaceae</taxon>
        <taxon>Microbacterium</taxon>
    </lineage>
</organism>
<gene>
    <name evidence="2" type="ORF">BJ991_002246</name>
</gene>
<dbReference type="AlphaFoldDB" id="A0A7Y9GPD4"/>
<reference evidence="2 3" key="1">
    <citation type="submission" date="2020-07" db="EMBL/GenBank/DDBJ databases">
        <title>Sequencing the genomes of 1000 actinobacteria strains.</title>
        <authorList>
            <person name="Klenk H.-P."/>
        </authorList>
    </citation>
    <scope>NUCLEOTIDE SEQUENCE [LARGE SCALE GENOMIC DNA]</scope>
    <source>
        <strain evidence="2 3">DSM 24662</strain>
    </source>
</reference>
<protein>
    <submittedName>
        <fullName evidence="2">Tetratricopeptide (TPR) repeat protein</fullName>
    </submittedName>
</protein>
<name>A0A7Y9GPD4_9MICO</name>